<dbReference type="GO" id="GO:0016020">
    <property type="term" value="C:membrane"/>
    <property type="evidence" value="ECO:0007669"/>
    <property type="project" value="TreeGrafter"/>
</dbReference>
<organism evidence="2 3">
    <name type="scientific">Edaphochlamys debaryana</name>
    <dbReference type="NCBI Taxonomy" id="47281"/>
    <lineage>
        <taxon>Eukaryota</taxon>
        <taxon>Viridiplantae</taxon>
        <taxon>Chlorophyta</taxon>
        <taxon>core chlorophytes</taxon>
        <taxon>Chlorophyceae</taxon>
        <taxon>CS clade</taxon>
        <taxon>Chlamydomonadales</taxon>
        <taxon>Chlamydomonadales incertae sedis</taxon>
        <taxon>Edaphochlamys</taxon>
    </lineage>
</organism>
<dbReference type="GO" id="GO:0004620">
    <property type="term" value="F:phospholipase activity"/>
    <property type="evidence" value="ECO:0007669"/>
    <property type="project" value="TreeGrafter"/>
</dbReference>
<keyword evidence="3" id="KW-1185">Reference proteome</keyword>
<evidence type="ECO:0000313" key="2">
    <source>
        <dbReference type="EMBL" id="KAG2496178.1"/>
    </source>
</evidence>
<sequence>MCSDHLSSVRLSGAPCSASRVWIPELVDCIASFMPRNDVACNLKLVNRAAAAQLQRYATIHLSQPVPPAIFAAHWSAPDACRNLTLTKRRLLVCLTAASGVVENLAVASQAAGCRLSVEFLLSAAAAGRIECCRWLLAPGRFQPEFKDCLEAICAAARFGSLACCRWLAEHCRAFKPLPPDWRAVLEAAAASGDKAICQWCLDRSGGEAWSDAALRAALRRGHVALAEWLAALHDPQWSLSGSACLAAAAKGCDAATFRRLCEQSGSVRSMPRFHLNDILQAAVTSPTPDWRAKADLLLSLCPPGEAPGAVIVVGLTDPGTMLERLTWLQDHGFPLRGTTGVQCLAAAVEANSTEAVEWLLDAGVWPDDGGDGGGEAEGLSRGGRSFGSGPAAAGHRGRVGAFADAAEAEAVWTRAVRTAARKGHLDVLRVLAKAGCPMNVWQMTDAAAVGGWLHVVEFLVETYGTPAVGGLRSELFEAGASSGSLGLMTWLRERGCPVTPSLEVAGMVEERAWLGTTASGSEAALELLALKWRCPVPESGEPYACAVRNGDVRTLGVLRRRGVPYGRCGKGLIAAAAAARLPVSALQLLLEDGCEPESWQRAADAAARCWAPGPDRERLEAWVAAERQPARQQQREQERAQEEAQRHAIGTHAARTKGGTGGAVAAKAAHGAGSAAALGQGDLQAGPGAGPLRWMPHLWLRILALACLLAFGFG</sequence>
<evidence type="ECO:0000313" key="3">
    <source>
        <dbReference type="Proteomes" id="UP000612055"/>
    </source>
</evidence>
<accession>A0A835Y7H5</accession>
<dbReference type="EMBL" id="JAEHOE010000020">
    <property type="protein sequence ID" value="KAG2496178.1"/>
    <property type="molecule type" value="Genomic_DNA"/>
</dbReference>
<dbReference type="GO" id="GO:0005783">
    <property type="term" value="C:endoplasmic reticulum"/>
    <property type="evidence" value="ECO:0007669"/>
    <property type="project" value="TreeGrafter"/>
</dbReference>
<dbReference type="OrthoDB" id="63514at2759"/>
<evidence type="ECO:0008006" key="4">
    <source>
        <dbReference type="Google" id="ProtNLM"/>
    </source>
</evidence>
<proteinExistence type="predicted"/>
<dbReference type="GO" id="GO:0071944">
    <property type="term" value="C:cell periphery"/>
    <property type="evidence" value="ECO:0007669"/>
    <property type="project" value="TreeGrafter"/>
</dbReference>
<dbReference type="PANTHER" id="PTHR12393">
    <property type="entry name" value="SPHINGOMYELIN PHOSPHODIESTERASE RELATED"/>
    <property type="match status" value="1"/>
</dbReference>
<dbReference type="SUPFAM" id="SSF48403">
    <property type="entry name" value="Ankyrin repeat"/>
    <property type="match status" value="1"/>
</dbReference>
<reference evidence="2" key="1">
    <citation type="journal article" date="2020" name="bioRxiv">
        <title>Comparative genomics of Chlamydomonas.</title>
        <authorList>
            <person name="Craig R.J."/>
            <person name="Hasan A.R."/>
            <person name="Ness R.W."/>
            <person name="Keightley P.D."/>
        </authorList>
    </citation>
    <scope>NUCLEOTIDE SEQUENCE</scope>
    <source>
        <strain evidence="2">CCAP 11/70</strain>
    </source>
</reference>
<dbReference type="GO" id="GO:0030149">
    <property type="term" value="P:sphingolipid catabolic process"/>
    <property type="evidence" value="ECO:0007669"/>
    <property type="project" value="TreeGrafter"/>
</dbReference>
<dbReference type="InterPro" id="IPR036770">
    <property type="entry name" value="Ankyrin_rpt-contain_sf"/>
</dbReference>
<dbReference type="Proteomes" id="UP000612055">
    <property type="component" value="Unassembled WGS sequence"/>
</dbReference>
<evidence type="ECO:0000256" key="1">
    <source>
        <dbReference type="SAM" id="MobiDB-lite"/>
    </source>
</evidence>
<dbReference type="GO" id="GO:0046513">
    <property type="term" value="P:ceramide biosynthetic process"/>
    <property type="evidence" value="ECO:0007669"/>
    <property type="project" value="TreeGrafter"/>
</dbReference>
<name>A0A835Y7H5_9CHLO</name>
<protein>
    <recommendedName>
        <fullName evidence="4">Ankyrin repeat domain-containing protein</fullName>
    </recommendedName>
</protein>
<feature type="region of interest" description="Disordered" evidence="1">
    <location>
        <begin position="371"/>
        <end position="393"/>
    </location>
</feature>
<gene>
    <name evidence="2" type="ORF">HYH03_005778</name>
</gene>
<dbReference type="PANTHER" id="PTHR12393:SF6">
    <property type="entry name" value="SPHINGOMYELIN PHOSPHODIESTERASE 2"/>
    <property type="match status" value="1"/>
</dbReference>
<dbReference type="AlphaFoldDB" id="A0A835Y7H5"/>
<dbReference type="Gene3D" id="1.25.40.20">
    <property type="entry name" value="Ankyrin repeat-containing domain"/>
    <property type="match status" value="1"/>
</dbReference>
<feature type="compositionally biased region" description="Gly residues" evidence="1">
    <location>
        <begin position="372"/>
        <end position="387"/>
    </location>
</feature>
<comment type="caution">
    <text evidence="2">The sequence shown here is derived from an EMBL/GenBank/DDBJ whole genome shotgun (WGS) entry which is preliminary data.</text>
</comment>